<dbReference type="Pfam" id="PF05229">
    <property type="entry name" value="SCPU"/>
    <property type="match status" value="1"/>
</dbReference>
<dbReference type="RefSeq" id="WP_158635280.1">
    <property type="nucleotide sequence ID" value="NZ_VLKN01000002.1"/>
</dbReference>
<keyword evidence="4" id="KW-1185">Reference proteome</keyword>
<dbReference type="Proteomes" id="UP000315167">
    <property type="component" value="Unassembled WGS sequence"/>
</dbReference>
<evidence type="ECO:0000259" key="2">
    <source>
        <dbReference type="Pfam" id="PF05229"/>
    </source>
</evidence>
<feature type="domain" description="Spore coat protein U/FanG" evidence="2">
    <location>
        <begin position="30"/>
        <end position="169"/>
    </location>
</feature>
<accession>A0A562LBI3</accession>
<dbReference type="InterPro" id="IPR053167">
    <property type="entry name" value="Spore_coat_component"/>
</dbReference>
<dbReference type="InterPro" id="IPR007893">
    <property type="entry name" value="Spore_coat_U/FanG"/>
</dbReference>
<comment type="caution">
    <text evidence="3">The sequence shown here is derived from an EMBL/GenBank/DDBJ whole genome shotgun (WGS) entry which is preliminary data.</text>
</comment>
<evidence type="ECO:0000313" key="4">
    <source>
        <dbReference type="Proteomes" id="UP000315167"/>
    </source>
</evidence>
<sequence>MIRFSTAWLFAAALLAAGLPAPLRAAEVRATFQVKLEVGNVCTLDKGADVDFGTITPSGSHQTYTASGSLVVRCTLHTPYTIRLDGGLHGTVTDRKMRNTSGQTISYQLHSGTLGQCGSWNPAQWGDGSGGSCVFSATNHASEQTIAVAGQTTLSTAEGGAYSDTVTATITY</sequence>
<feature type="signal peptide" evidence="1">
    <location>
        <begin position="1"/>
        <end position="25"/>
    </location>
</feature>
<feature type="chain" id="PRO_5021820626" evidence="1">
    <location>
        <begin position="26"/>
        <end position="172"/>
    </location>
</feature>
<keyword evidence="3" id="KW-0167">Capsid protein</keyword>
<keyword evidence="1" id="KW-0732">Signal</keyword>
<gene>
    <name evidence="3" type="ORF">IP90_01047</name>
</gene>
<proteinExistence type="predicted"/>
<name>A0A562LBI3_9GAMM</name>
<dbReference type="OrthoDB" id="8588792at2"/>
<reference evidence="3 4" key="1">
    <citation type="journal article" date="2015" name="Stand. Genomic Sci.">
        <title>Genomic Encyclopedia of Bacterial and Archaeal Type Strains, Phase III: the genomes of soil and plant-associated and newly described type strains.</title>
        <authorList>
            <person name="Whitman W.B."/>
            <person name="Woyke T."/>
            <person name="Klenk H.P."/>
            <person name="Zhou Y."/>
            <person name="Lilburn T.G."/>
            <person name="Beck B.J."/>
            <person name="De Vos P."/>
            <person name="Vandamme P."/>
            <person name="Eisen J.A."/>
            <person name="Garrity G."/>
            <person name="Hugenholtz P."/>
            <person name="Kyrpides N.C."/>
        </authorList>
    </citation>
    <scope>NUCLEOTIDE SEQUENCE [LARGE SCALE GENOMIC DNA]</scope>
    <source>
        <strain evidence="3 4">CGMCC 1.10821</strain>
    </source>
</reference>
<keyword evidence="3" id="KW-0946">Virion</keyword>
<evidence type="ECO:0000256" key="1">
    <source>
        <dbReference type="SAM" id="SignalP"/>
    </source>
</evidence>
<dbReference type="EMBL" id="VLKN01000002">
    <property type="protein sequence ID" value="TWI04905.1"/>
    <property type="molecule type" value="Genomic_DNA"/>
</dbReference>
<dbReference type="PANTHER" id="PTHR37089">
    <property type="entry name" value="PROTEIN U-RELATED"/>
    <property type="match status" value="1"/>
</dbReference>
<organism evidence="3 4">
    <name type="scientific">Luteimonas cucumeris</name>
    <dbReference type="NCBI Taxonomy" id="985012"/>
    <lineage>
        <taxon>Bacteria</taxon>
        <taxon>Pseudomonadati</taxon>
        <taxon>Pseudomonadota</taxon>
        <taxon>Gammaproteobacteria</taxon>
        <taxon>Lysobacterales</taxon>
        <taxon>Lysobacteraceae</taxon>
        <taxon>Luteimonas</taxon>
    </lineage>
</organism>
<protein>
    <submittedName>
        <fullName evidence="3">Spore coat protein U-like protein</fullName>
    </submittedName>
</protein>
<evidence type="ECO:0000313" key="3">
    <source>
        <dbReference type="EMBL" id="TWI04905.1"/>
    </source>
</evidence>
<dbReference type="AlphaFoldDB" id="A0A562LBI3"/>